<dbReference type="EMBL" id="BART01021996">
    <property type="protein sequence ID" value="GAH05110.1"/>
    <property type="molecule type" value="Genomic_DNA"/>
</dbReference>
<sequence length="139" mass="14733">MKTKKLLFTIGLAGIIVLNTSAQNDTLPNGGFENWHTEDLGEDPDDWGSIFNQLLDLPNFVTKTTEANSGTYALKLICDTATVAPPLGTGIPGDTVYGSVVLGLVSASISNAKWPFTSRPDSLIGFVKGTVLDGAVYEL</sequence>
<dbReference type="AlphaFoldDB" id="X1D9Z7"/>
<organism evidence="1">
    <name type="scientific">marine sediment metagenome</name>
    <dbReference type="NCBI Taxonomy" id="412755"/>
    <lineage>
        <taxon>unclassified sequences</taxon>
        <taxon>metagenomes</taxon>
        <taxon>ecological metagenomes</taxon>
    </lineage>
</organism>
<evidence type="ECO:0000313" key="1">
    <source>
        <dbReference type="EMBL" id="GAH05110.1"/>
    </source>
</evidence>
<accession>X1D9Z7</accession>
<reference evidence="1" key="1">
    <citation type="journal article" date="2014" name="Front. Microbiol.">
        <title>High frequency of phylogenetically diverse reductive dehalogenase-homologous genes in deep subseafloor sedimentary metagenomes.</title>
        <authorList>
            <person name="Kawai M."/>
            <person name="Futagami T."/>
            <person name="Toyoda A."/>
            <person name="Takaki Y."/>
            <person name="Nishi S."/>
            <person name="Hori S."/>
            <person name="Arai W."/>
            <person name="Tsubouchi T."/>
            <person name="Morono Y."/>
            <person name="Uchiyama I."/>
            <person name="Ito T."/>
            <person name="Fujiyama A."/>
            <person name="Inagaki F."/>
            <person name="Takami H."/>
        </authorList>
    </citation>
    <scope>NUCLEOTIDE SEQUENCE</scope>
    <source>
        <strain evidence="1">Expedition CK06-06</strain>
    </source>
</reference>
<comment type="caution">
    <text evidence="1">The sequence shown here is derived from an EMBL/GenBank/DDBJ whole genome shotgun (WGS) entry which is preliminary data.</text>
</comment>
<gene>
    <name evidence="1" type="ORF">S01H4_40406</name>
</gene>
<protein>
    <submittedName>
        <fullName evidence="1">Uncharacterized protein</fullName>
    </submittedName>
</protein>
<proteinExistence type="predicted"/>
<name>X1D9Z7_9ZZZZ</name>